<dbReference type="EMBL" id="ACEN01000104">
    <property type="protein sequence ID" value="EEG32547.1"/>
    <property type="molecule type" value="Genomic_DNA"/>
</dbReference>
<dbReference type="Proteomes" id="UP000004457">
    <property type="component" value="Unassembled WGS sequence"/>
</dbReference>
<comment type="caution">
    <text evidence="1">The sequence shown here is derived from an EMBL/GenBank/DDBJ whole genome shotgun (WGS) entry which is preliminary data.</text>
</comment>
<dbReference type="AlphaFoldDB" id="C0ER07"/>
<name>C0ER07_NEIFL</name>
<sequence length="60" mass="6587">MLLSDGICLSILLCCSGLFLFFRCGKRVGKQANAAKYSDGPACEKIQKTGLPRMAFEKEK</sequence>
<keyword evidence="2" id="KW-1185">Reference proteome</keyword>
<reference evidence="1 2" key="1">
    <citation type="submission" date="2009-01" db="EMBL/GenBank/DDBJ databases">
        <authorList>
            <person name="Fulton L."/>
            <person name="Clifton S."/>
            <person name="Chinwalla A.T."/>
            <person name="Mitreva M."/>
            <person name="Sodergren E."/>
            <person name="Weinstock G."/>
            <person name="Clifton S."/>
            <person name="Dooling D.J."/>
            <person name="Fulton B."/>
            <person name="Minx P."/>
            <person name="Pepin K.H."/>
            <person name="Johnson M."/>
            <person name="Bhonagiri V."/>
            <person name="Nash W.E."/>
            <person name="Mardis E.R."/>
            <person name="Wilson R.K."/>
        </authorList>
    </citation>
    <scope>NUCLEOTIDE SEQUENCE [LARGE SCALE GENOMIC DNA]</scope>
    <source>
        <strain evidence="1 2">NRL30031/H210</strain>
    </source>
</reference>
<proteinExistence type="predicted"/>
<evidence type="ECO:0000313" key="2">
    <source>
        <dbReference type="Proteomes" id="UP000004457"/>
    </source>
</evidence>
<evidence type="ECO:0000313" key="1">
    <source>
        <dbReference type="EMBL" id="EEG32547.1"/>
    </source>
</evidence>
<gene>
    <name evidence="1" type="ORF">NEIFLAOT_02406</name>
</gene>
<protein>
    <submittedName>
        <fullName evidence="1">Uncharacterized protein</fullName>
    </submittedName>
</protein>
<accession>C0ER07</accession>
<organism evidence="1 2">
    <name type="scientific">Neisseria flavescens NRL30031/H210</name>
    <dbReference type="NCBI Taxonomy" id="546264"/>
    <lineage>
        <taxon>Bacteria</taxon>
        <taxon>Pseudomonadati</taxon>
        <taxon>Pseudomonadota</taxon>
        <taxon>Betaproteobacteria</taxon>
        <taxon>Neisseriales</taxon>
        <taxon>Neisseriaceae</taxon>
        <taxon>Neisseria</taxon>
    </lineage>
</organism>